<dbReference type="Pfam" id="PF20656">
    <property type="entry name" value="MS_N"/>
    <property type="match status" value="1"/>
</dbReference>
<dbReference type="Pfam" id="PF20658">
    <property type="entry name" value="MSG_insertion"/>
    <property type="match status" value="1"/>
</dbReference>
<comment type="caution">
    <text evidence="18">The sequence shown here is derived from an EMBL/GenBank/DDBJ whole genome shotgun (WGS) entry which is preliminary data.</text>
</comment>
<dbReference type="InterPro" id="IPR048356">
    <property type="entry name" value="MS_N"/>
</dbReference>
<comment type="similarity">
    <text evidence="10 13">Belongs to the malate synthase family. GlcB subfamily.</text>
</comment>
<dbReference type="Gene3D" id="3.20.20.360">
    <property type="entry name" value="Malate synthase, domain 3"/>
    <property type="match status" value="2"/>
</dbReference>
<feature type="modified residue" description="Cysteine sulfenic acid (-SOH)" evidence="10">
    <location>
        <position position="614"/>
    </location>
</feature>
<dbReference type="GO" id="GO:0004474">
    <property type="term" value="F:malate synthase activity"/>
    <property type="evidence" value="ECO:0007669"/>
    <property type="project" value="UniProtKB-UniRule"/>
</dbReference>
<keyword evidence="3 10" id="KW-0963">Cytoplasm</keyword>
<name>A0A418YFN3_9GAMM</name>
<dbReference type="AlphaFoldDB" id="A0A418YFN3"/>
<feature type="binding site" evidence="10">
    <location>
        <position position="450"/>
    </location>
    <ligand>
        <name>Mg(2+)</name>
        <dbReference type="ChEBI" id="CHEBI:18420"/>
    </ligand>
</feature>
<accession>A0A418YFN3</accession>
<dbReference type="InterPro" id="IPR011076">
    <property type="entry name" value="Malate_synth_sf"/>
</dbReference>
<keyword evidence="7 10" id="KW-0460">Magnesium</keyword>
<dbReference type="PANTHER" id="PTHR42739">
    <property type="entry name" value="MALATE SYNTHASE G"/>
    <property type="match status" value="1"/>
</dbReference>
<reference evidence="18 19" key="2">
    <citation type="submission" date="2019-01" db="EMBL/GenBank/DDBJ databases">
        <title>Motilimonas pumilus sp. nov., isolated from the gut of sea cucumber (Apostichopus japonicus).</title>
        <authorList>
            <person name="Wang F.-Q."/>
            <person name="Ren L.-H."/>
            <person name="Lin Y.-W."/>
            <person name="Sun G.-H."/>
            <person name="Du Z.-J."/>
            <person name="Zhao J.-X."/>
            <person name="Liu X.-J."/>
            <person name="Liu L.-J."/>
        </authorList>
    </citation>
    <scope>NUCLEOTIDE SEQUENCE [LARGE SCALE GENOMIC DNA]</scope>
    <source>
        <strain evidence="18 19">PLHSC7-2</strain>
    </source>
</reference>
<dbReference type="Gene3D" id="1.20.1220.12">
    <property type="entry name" value="Malate synthase, domain III"/>
    <property type="match status" value="1"/>
</dbReference>
<proteinExistence type="inferred from homology"/>
<dbReference type="InterPro" id="IPR006253">
    <property type="entry name" value="Malate_synthG"/>
</dbReference>
<keyword evidence="4 10" id="KW-0816">Tricarboxylic acid cycle</keyword>
<feature type="binding site" evidence="10">
    <location>
        <position position="269"/>
    </location>
    <ligand>
        <name>acetyl-CoA</name>
        <dbReference type="ChEBI" id="CHEBI:57288"/>
    </ligand>
</feature>
<evidence type="ECO:0000256" key="7">
    <source>
        <dbReference type="ARBA" id="ARBA00022842"/>
    </source>
</evidence>
<evidence type="ECO:0000259" key="16">
    <source>
        <dbReference type="Pfam" id="PF20658"/>
    </source>
</evidence>
<evidence type="ECO:0000256" key="11">
    <source>
        <dbReference type="NCBIfam" id="TIGR01345"/>
    </source>
</evidence>
<dbReference type="InterPro" id="IPR044856">
    <property type="entry name" value="Malate_synth_C_sf"/>
</dbReference>
<feature type="domain" description="Malate synthase N-terminal" evidence="15">
    <location>
        <begin position="15"/>
        <end position="69"/>
    </location>
</feature>
<dbReference type="GO" id="GO:0006097">
    <property type="term" value="P:glyoxylate cycle"/>
    <property type="evidence" value="ECO:0007669"/>
    <property type="project" value="UniProtKB-UniRule"/>
</dbReference>
<dbReference type="GO" id="GO:0005829">
    <property type="term" value="C:cytosol"/>
    <property type="evidence" value="ECO:0007669"/>
    <property type="project" value="TreeGrafter"/>
</dbReference>
<evidence type="ECO:0000313" key="19">
    <source>
        <dbReference type="Proteomes" id="UP000283255"/>
    </source>
</evidence>
<reference evidence="18 19" key="1">
    <citation type="submission" date="2018-09" db="EMBL/GenBank/DDBJ databases">
        <authorList>
            <person name="Wang F."/>
        </authorList>
    </citation>
    <scope>NUCLEOTIDE SEQUENCE [LARGE SCALE GENOMIC DNA]</scope>
    <source>
        <strain evidence="18 19">PLHSC7-2</strain>
    </source>
</reference>
<dbReference type="SUPFAM" id="SSF51645">
    <property type="entry name" value="Malate synthase G"/>
    <property type="match status" value="1"/>
</dbReference>
<keyword evidence="18" id="KW-0012">Acyltransferase</keyword>
<comment type="cofactor">
    <cofactor evidence="1 10">
        <name>Mg(2+)</name>
        <dbReference type="ChEBI" id="CHEBI:18420"/>
    </cofactor>
</comment>
<feature type="binding site" evidence="10">
    <location>
        <begin position="124"/>
        <end position="125"/>
    </location>
    <ligand>
        <name>acetyl-CoA</name>
        <dbReference type="ChEBI" id="CHEBI:57288"/>
    </ligand>
</feature>
<feature type="domain" description="Malate synthase G alpha-beta insertion" evidence="16">
    <location>
        <begin position="157"/>
        <end position="228"/>
    </location>
</feature>
<dbReference type="InterPro" id="IPR001465">
    <property type="entry name" value="Malate_synthase_TIM"/>
</dbReference>
<evidence type="ECO:0000259" key="14">
    <source>
        <dbReference type="Pfam" id="PF01274"/>
    </source>
</evidence>
<protein>
    <recommendedName>
        <fullName evidence="10 11">Malate synthase G</fullName>
        <ecNumber evidence="10 11">2.3.3.9</ecNumber>
    </recommendedName>
</protein>
<dbReference type="GO" id="GO:0009436">
    <property type="term" value="P:glyoxylate catabolic process"/>
    <property type="evidence" value="ECO:0007669"/>
    <property type="project" value="TreeGrafter"/>
</dbReference>
<dbReference type="EMBL" id="QZCH01000009">
    <property type="protein sequence ID" value="RJG48197.1"/>
    <property type="molecule type" value="Genomic_DNA"/>
</dbReference>
<evidence type="ECO:0000256" key="6">
    <source>
        <dbReference type="ARBA" id="ARBA00022723"/>
    </source>
</evidence>
<evidence type="ECO:0000256" key="3">
    <source>
        <dbReference type="ARBA" id="ARBA00022490"/>
    </source>
</evidence>
<dbReference type="Pfam" id="PF20659">
    <property type="entry name" value="MS_C"/>
    <property type="match status" value="1"/>
</dbReference>
<dbReference type="HAMAP" id="MF_00641">
    <property type="entry name" value="Malate_synth_G"/>
    <property type="match status" value="1"/>
</dbReference>
<dbReference type="InterPro" id="IPR046363">
    <property type="entry name" value="MS_N_TIM-barrel_dom"/>
</dbReference>
<dbReference type="UniPathway" id="UPA00703">
    <property type="reaction ID" value="UER00720"/>
</dbReference>
<evidence type="ECO:0000256" key="2">
    <source>
        <dbReference type="ARBA" id="ARBA00022435"/>
    </source>
</evidence>
<feature type="binding site" evidence="10">
    <location>
        <position position="422"/>
    </location>
    <ligand>
        <name>Mg(2+)</name>
        <dbReference type="ChEBI" id="CHEBI:18420"/>
    </ligand>
</feature>
<feature type="active site" description="Proton donor" evidence="10 12">
    <location>
        <position position="628"/>
    </location>
</feature>
<evidence type="ECO:0000256" key="9">
    <source>
        <dbReference type="ARBA" id="ARBA00047918"/>
    </source>
</evidence>
<keyword evidence="2 10" id="KW-0329">Glyoxylate bypass</keyword>
<dbReference type="Pfam" id="PF01274">
    <property type="entry name" value="MS_TIM-barrel"/>
    <property type="match status" value="1"/>
</dbReference>
<comment type="function">
    <text evidence="10">Involved in the glycolate utilization. Catalyzes the condensation and subsequent hydrolysis of acetyl-coenzyme A (acetyl-CoA) and glyoxylate to form malate and CoA.</text>
</comment>
<dbReference type="NCBIfam" id="TIGR01345">
    <property type="entry name" value="malate_syn_G"/>
    <property type="match status" value="1"/>
</dbReference>
<evidence type="ECO:0000256" key="5">
    <source>
        <dbReference type="ARBA" id="ARBA00022679"/>
    </source>
</evidence>
<comment type="catalytic activity">
    <reaction evidence="9 10 13">
        <text>glyoxylate + acetyl-CoA + H2O = (S)-malate + CoA + H(+)</text>
        <dbReference type="Rhea" id="RHEA:18181"/>
        <dbReference type="ChEBI" id="CHEBI:15377"/>
        <dbReference type="ChEBI" id="CHEBI:15378"/>
        <dbReference type="ChEBI" id="CHEBI:15589"/>
        <dbReference type="ChEBI" id="CHEBI:36655"/>
        <dbReference type="ChEBI" id="CHEBI:57287"/>
        <dbReference type="ChEBI" id="CHEBI:57288"/>
        <dbReference type="EC" id="2.3.3.9"/>
    </reaction>
</comment>
<dbReference type="GO" id="GO:0006099">
    <property type="term" value="P:tricarboxylic acid cycle"/>
    <property type="evidence" value="ECO:0007669"/>
    <property type="project" value="UniProtKB-KW"/>
</dbReference>
<evidence type="ECO:0000256" key="8">
    <source>
        <dbReference type="ARBA" id="ARBA00023097"/>
    </source>
</evidence>
<feature type="binding site" evidence="10">
    <location>
        <begin position="447"/>
        <end position="450"/>
    </location>
    <ligand>
        <name>glyoxylate</name>
        <dbReference type="ChEBI" id="CHEBI:36655"/>
    </ligand>
</feature>
<evidence type="ECO:0000256" key="13">
    <source>
        <dbReference type="RuleBase" id="RU003572"/>
    </source>
</evidence>
<dbReference type="PANTHER" id="PTHR42739:SF1">
    <property type="entry name" value="MALATE SYNTHASE G"/>
    <property type="match status" value="1"/>
</dbReference>
<feature type="binding site" evidence="10">
    <location>
        <position position="422"/>
    </location>
    <ligand>
        <name>glyoxylate</name>
        <dbReference type="ChEBI" id="CHEBI:36655"/>
    </ligand>
</feature>
<dbReference type="GO" id="GO:0000287">
    <property type="term" value="F:magnesium ion binding"/>
    <property type="evidence" value="ECO:0007669"/>
    <property type="project" value="TreeGrafter"/>
</dbReference>
<evidence type="ECO:0000259" key="17">
    <source>
        <dbReference type="Pfam" id="PF20659"/>
    </source>
</evidence>
<feature type="domain" description="Malate synthase TIM barrel" evidence="14">
    <location>
        <begin position="330"/>
        <end position="562"/>
    </location>
</feature>
<evidence type="ECO:0000256" key="10">
    <source>
        <dbReference type="HAMAP-Rule" id="MF_00641"/>
    </source>
</evidence>
<dbReference type="Proteomes" id="UP000283255">
    <property type="component" value="Unassembled WGS sequence"/>
</dbReference>
<feature type="binding site" evidence="10">
    <location>
        <position position="117"/>
    </location>
    <ligand>
        <name>acetyl-CoA</name>
        <dbReference type="ChEBI" id="CHEBI:57288"/>
    </ligand>
</feature>
<dbReference type="EC" id="2.3.3.9" evidence="10 11"/>
<feature type="domain" description="Malate synthase C-terminal" evidence="17">
    <location>
        <begin position="588"/>
        <end position="675"/>
    </location>
</feature>
<sequence length="723" mass="79502">MNLAIAKQTQIDSGFYHFINDEVLPHTHLTAEQFWQPMQNLIAELMPVNQSLLNQRQRLQQQIDHWHIARKGQALDQQQYQAFLREIGYLEPEVKDFIISTEGVDPEIATMAGPQLVVPVQNARFALNAANARWGSLYDALYGTNALISESEEGVNRAKQVIKASKQWLDEHFPLANGSHADVASYVVYYQHLLAFFDDGSETGLAKPGQFVAFSGHKDCPEAIVLKHHQLHVELCIDRQGDAGKLDHAAIDDIQLEAALTTIVDFEDSVATVDAEDKVMAYKNWLGLIKGDLTAEFEKDGQTLVRQLNPDKSFRGAKGGEYALPGRALLMVRNVGHLMASDLVLQADGQPSPEGIIDAIVTALIASINLDSGSNSRCSSIYIVKPKMHGSQEVAFTCLLFEKVEQLLGLPNGTLKLGIMDEERRTSMNLKACINAAKTRVVFINTGFLDRTGDEIHTSMHAGAFVPKNAIKQKPWFQAYEDSNVAVGLNCGFAGHAQIGKGMWPMPDEMAQMMAQKSGHPKAGANTAWVPSPTAAVLHAMHYHQTDVTQVQTQLLSHLAQSSMSAPLRQQMLQVPLLGTHDTLSEQVISDEISNNVQGILGYVVRWVCLGIGCSKVPDIHHVGLMEDRATLRISSQHLANWLHHGICSEAQVLAAMTQMAAVVDKQNAATPGYQAMTNNLSENLAFNAAKALIFEGGNQPNGYTEPLLHHYRQLAKSQTPEQ</sequence>
<keyword evidence="5 10" id="KW-0808">Transferase</keyword>
<gene>
    <name evidence="10" type="primary">glcB</name>
    <name evidence="18" type="ORF">D1Z90_09015</name>
</gene>
<evidence type="ECO:0000313" key="18">
    <source>
        <dbReference type="EMBL" id="RJG48197.1"/>
    </source>
</evidence>
<keyword evidence="8 10" id="KW-0558">Oxidation</keyword>
<feature type="binding site" evidence="10">
    <location>
        <position position="306"/>
    </location>
    <ligand>
        <name>acetyl-CoA</name>
        <dbReference type="ChEBI" id="CHEBI:57288"/>
    </ligand>
</feature>
<feature type="binding site" evidence="10">
    <location>
        <position position="333"/>
    </location>
    <ligand>
        <name>glyoxylate</name>
        <dbReference type="ChEBI" id="CHEBI:36655"/>
    </ligand>
</feature>
<dbReference type="InterPro" id="IPR048357">
    <property type="entry name" value="MSG_insertion"/>
</dbReference>
<keyword evidence="6 10" id="KW-0479">Metal-binding</keyword>
<comment type="subunit">
    <text evidence="10">Monomer.</text>
</comment>
<evidence type="ECO:0000259" key="15">
    <source>
        <dbReference type="Pfam" id="PF20656"/>
    </source>
</evidence>
<keyword evidence="19" id="KW-1185">Reference proteome</keyword>
<evidence type="ECO:0000256" key="1">
    <source>
        <dbReference type="ARBA" id="ARBA00001946"/>
    </source>
</evidence>
<dbReference type="InterPro" id="IPR048355">
    <property type="entry name" value="MS_C"/>
</dbReference>
<evidence type="ECO:0000256" key="4">
    <source>
        <dbReference type="ARBA" id="ARBA00022532"/>
    </source>
</evidence>
<dbReference type="NCBIfam" id="NF002825">
    <property type="entry name" value="PRK02999.1"/>
    <property type="match status" value="1"/>
</dbReference>
<feature type="active site" description="Proton acceptor" evidence="10 12">
    <location>
        <position position="333"/>
    </location>
</feature>
<organism evidence="18 19">
    <name type="scientific">Motilimonas pumila</name>
    <dbReference type="NCBI Taxonomy" id="2303987"/>
    <lineage>
        <taxon>Bacteria</taxon>
        <taxon>Pseudomonadati</taxon>
        <taxon>Pseudomonadota</taxon>
        <taxon>Gammaproteobacteria</taxon>
        <taxon>Alteromonadales</taxon>
        <taxon>Alteromonadales genera incertae sedis</taxon>
        <taxon>Motilimonas</taxon>
    </lineage>
</organism>
<comment type="subcellular location">
    <subcellularLocation>
        <location evidence="10 13">Cytoplasm</location>
    </subcellularLocation>
</comment>
<evidence type="ECO:0000256" key="12">
    <source>
        <dbReference type="PIRSR" id="PIRSR601465-50"/>
    </source>
</evidence>
<feature type="binding site" evidence="10">
    <location>
        <position position="531"/>
    </location>
    <ligand>
        <name>acetyl-CoA</name>
        <dbReference type="ChEBI" id="CHEBI:57288"/>
    </ligand>
</feature>
<comment type="caution">
    <text evidence="10">Lacks conserved residue(s) required for the propagation of feature annotation.</text>
</comment>
<dbReference type="OrthoDB" id="9762054at2"/>
<dbReference type="RefSeq" id="WP_119910423.1">
    <property type="nucleotide sequence ID" value="NZ_QZCH01000009.1"/>
</dbReference>
<comment type="pathway">
    <text evidence="10 13">Carbohydrate metabolism; glyoxylate cycle; (S)-malate from isocitrate: step 2/2.</text>
</comment>